<evidence type="ECO:0000256" key="5">
    <source>
        <dbReference type="ARBA" id="ARBA00023049"/>
    </source>
</evidence>
<feature type="domain" description="Peptidase M16 N-terminal" evidence="7">
    <location>
        <begin position="24"/>
        <end position="89"/>
    </location>
</feature>
<organism evidence="10">
    <name type="scientific">Chlorella variabilis</name>
    <name type="common">Green alga</name>
    <dbReference type="NCBI Taxonomy" id="554065"/>
    <lineage>
        <taxon>Eukaryota</taxon>
        <taxon>Viridiplantae</taxon>
        <taxon>Chlorophyta</taxon>
        <taxon>core chlorophytes</taxon>
        <taxon>Trebouxiophyceae</taxon>
        <taxon>Chlorellales</taxon>
        <taxon>Chlorellaceae</taxon>
        <taxon>Chlorella clade</taxon>
        <taxon>Chlorella</taxon>
    </lineage>
</organism>
<keyword evidence="10" id="KW-1185">Reference proteome</keyword>
<dbReference type="MEROPS" id="M16.004"/>
<keyword evidence="2" id="KW-0645">Protease</keyword>
<feature type="region of interest" description="Disordered" evidence="6">
    <location>
        <begin position="217"/>
        <end position="241"/>
    </location>
</feature>
<evidence type="ECO:0000256" key="6">
    <source>
        <dbReference type="SAM" id="MobiDB-lite"/>
    </source>
</evidence>
<dbReference type="AlphaFoldDB" id="E1Z5P3"/>
<evidence type="ECO:0000256" key="2">
    <source>
        <dbReference type="ARBA" id="ARBA00022670"/>
    </source>
</evidence>
<dbReference type="InParanoid" id="E1Z5P3"/>
<dbReference type="InterPro" id="IPR007863">
    <property type="entry name" value="Peptidase_M16_C"/>
</dbReference>
<dbReference type="Pfam" id="PF00675">
    <property type="entry name" value="Peptidase_M16"/>
    <property type="match status" value="1"/>
</dbReference>
<dbReference type="FunCoup" id="E1Z5P3">
    <property type="interactions" value="617"/>
</dbReference>
<proteinExistence type="inferred from homology"/>
<feature type="compositionally biased region" description="Pro residues" evidence="6">
    <location>
        <begin position="536"/>
        <end position="547"/>
    </location>
</feature>
<name>E1Z5P3_CHLVA</name>
<dbReference type="InterPro" id="IPR011765">
    <property type="entry name" value="Pept_M16_N"/>
</dbReference>
<dbReference type="eggNOG" id="KOG0959">
    <property type="taxonomic scope" value="Eukaryota"/>
</dbReference>
<evidence type="ECO:0000313" key="9">
    <source>
        <dbReference type="EMBL" id="EFN58791.1"/>
    </source>
</evidence>
<dbReference type="GO" id="GO:0046872">
    <property type="term" value="F:metal ion binding"/>
    <property type="evidence" value="ECO:0007669"/>
    <property type="project" value="InterPro"/>
</dbReference>
<evidence type="ECO:0000313" key="10">
    <source>
        <dbReference type="Proteomes" id="UP000008141"/>
    </source>
</evidence>
<evidence type="ECO:0000256" key="4">
    <source>
        <dbReference type="ARBA" id="ARBA00022833"/>
    </source>
</evidence>
<evidence type="ECO:0000256" key="1">
    <source>
        <dbReference type="ARBA" id="ARBA00007261"/>
    </source>
</evidence>
<evidence type="ECO:0000256" key="3">
    <source>
        <dbReference type="ARBA" id="ARBA00022801"/>
    </source>
</evidence>
<comment type="similarity">
    <text evidence="1">Belongs to the peptidase M16 family.</text>
</comment>
<dbReference type="PANTHER" id="PTHR43690">
    <property type="entry name" value="NARDILYSIN"/>
    <property type="match status" value="1"/>
</dbReference>
<dbReference type="KEGG" id="cvr:CHLNCDRAFT_56893"/>
<keyword evidence="4" id="KW-0862">Zinc</keyword>
<gene>
    <name evidence="9" type="ORF">CHLNCDRAFT_56893</name>
</gene>
<reference evidence="9 10" key="1">
    <citation type="journal article" date="2010" name="Plant Cell">
        <title>The Chlorella variabilis NC64A genome reveals adaptation to photosymbiosis, coevolution with viruses, and cryptic sex.</title>
        <authorList>
            <person name="Blanc G."/>
            <person name="Duncan G."/>
            <person name="Agarkova I."/>
            <person name="Borodovsky M."/>
            <person name="Gurnon J."/>
            <person name="Kuo A."/>
            <person name="Lindquist E."/>
            <person name="Lucas S."/>
            <person name="Pangilinan J."/>
            <person name="Polle J."/>
            <person name="Salamov A."/>
            <person name="Terry A."/>
            <person name="Yamada T."/>
            <person name="Dunigan D.D."/>
            <person name="Grigoriev I.V."/>
            <person name="Claverie J.M."/>
            <person name="Van Etten J.L."/>
        </authorList>
    </citation>
    <scope>NUCLEOTIDE SEQUENCE [LARGE SCALE GENOMIC DNA]</scope>
    <source>
        <strain evidence="9 10">NC64A</strain>
    </source>
</reference>
<sequence>MPAVHSGLPSAPPPLLRSCALLLRSNAYTDFHHTVFHVHAPDRNGNTGQPMLWQVLDALTEVAFEPEFLPSRIEKERKAVVAEAQMMNTIEYRVDCQLLQYLHWENALGCRFPIGKTDQLRCVEQWEREEIMGFWARHYFPANATVYVVGDVDVEHTKDLIQQTFGRIPPSLNQPSPAAASVNAELLADAAAAAAASANGSSNGNGAAAAQAAPEATVLSSESLSEGEGAPPSGGASASGAPNGAILGTLARQRGMVSVVGDIDGAELEACVLKYLGTVSAEPKVAPAGGPALGAPLQICQGLELAQRHMTWHLKDSDERACAYIAGAAPNRWGNFTASQQQGRRVAAGEVVPPPLLEPGAPAAEVQRAAEIRRAHPLYASIALGWWHVNVTSTPAKIQDAMMASLNVLRNIKLQPITQRELLRAKRTLITRHDSDLKDNLYWLGLLTHLQADCVPLKSLDCLRDLRSMYEAAGVEDVYDAYNQFKFDDDSVFTCIGTSGKEPLATPSPILARRQQQQPLAAAAAGWAPSNGGARPPTPTPPTPPTNVDPDQAAETFMAAFKTMLSNMGGQQPGGRHHHLERPRIESTEHSSHHSRELQLDNFSSCPFVCAMKSPTVVLCGVLLGTLLAVPAGRAQSEGGCVAIGQQVLGACEQERNVINQHVPLSSTAPTAQQTADAMAALESAEPPTEGCCTAVETFSASDCLVDETLIAILPSVGISRPGLNVTLAILEQVCF</sequence>
<keyword evidence="5" id="KW-0482">Metalloprotease</keyword>
<feature type="domain" description="Peptidase M16 C-terminal" evidence="8">
    <location>
        <begin position="127"/>
        <end position="176"/>
    </location>
</feature>
<keyword evidence="3" id="KW-0378">Hydrolase</keyword>
<dbReference type="GeneID" id="17358127"/>
<evidence type="ECO:0000259" key="8">
    <source>
        <dbReference type="Pfam" id="PF05193"/>
    </source>
</evidence>
<dbReference type="Gene3D" id="3.30.830.10">
    <property type="entry name" value="Metalloenzyme, LuxS/M16 peptidase-like"/>
    <property type="match status" value="2"/>
</dbReference>
<dbReference type="OrthoDB" id="952271at2759"/>
<dbReference type="Pfam" id="PF05193">
    <property type="entry name" value="Peptidase_M16_C"/>
    <property type="match status" value="1"/>
</dbReference>
<dbReference type="Proteomes" id="UP000008141">
    <property type="component" value="Unassembled WGS sequence"/>
</dbReference>
<dbReference type="GO" id="GO:0008237">
    <property type="term" value="F:metallopeptidase activity"/>
    <property type="evidence" value="ECO:0007669"/>
    <property type="project" value="UniProtKB-KW"/>
</dbReference>
<dbReference type="PANTHER" id="PTHR43690:SF33">
    <property type="entry name" value="STROMAL PROCESSING PEPTIDASE, CHLOROPLASTIC"/>
    <property type="match status" value="1"/>
</dbReference>
<dbReference type="InterPro" id="IPR050626">
    <property type="entry name" value="Peptidase_M16"/>
</dbReference>
<dbReference type="SUPFAM" id="SSF63411">
    <property type="entry name" value="LuxS/MPP-like metallohydrolase"/>
    <property type="match status" value="2"/>
</dbReference>
<feature type="compositionally biased region" description="Low complexity" evidence="6">
    <location>
        <begin position="515"/>
        <end position="525"/>
    </location>
</feature>
<dbReference type="RefSeq" id="XP_005850893.1">
    <property type="nucleotide sequence ID" value="XM_005850831.1"/>
</dbReference>
<dbReference type="GO" id="GO:0006508">
    <property type="term" value="P:proteolysis"/>
    <property type="evidence" value="ECO:0007669"/>
    <property type="project" value="UniProtKB-KW"/>
</dbReference>
<dbReference type="InterPro" id="IPR011249">
    <property type="entry name" value="Metalloenz_LuxS/M16"/>
</dbReference>
<evidence type="ECO:0000259" key="7">
    <source>
        <dbReference type="Pfam" id="PF00675"/>
    </source>
</evidence>
<dbReference type="STRING" id="554065.E1Z5P3"/>
<dbReference type="EMBL" id="GL433837">
    <property type="protein sequence ID" value="EFN58791.1"/>
    <property type="molecule type" value="Genomic_DNA"/>
</dbReference>
<evidence type="ECO:0008006" key="11">
    <source>
        <dbReference type="Google" id="ProtNLM"/>
    </source>
</evidence>
<protein>
    <recommendedName>
        <fullName evidence="11">Peptidase M16 C-terminal domain-containing protein</fullName>
    </recommendedName>
</protein>
<accession>E1Z5P3</accession>
<feature type="region of interest" description="Disordered" evidence="6">
    <location>
        <begin position="515"/>
        <end position="549"/>
    </location>
</feature>